<reference evidence="2 3" key="1">
    <citation type="journal article" date="2020" name="G3 (Bethesda)">
        <title>Improved Reference Genome for Cyclotella cryptica CCMP332, a Model for Cell Wall Morphogenesis, Salinity Adaptation, and Lipid Production in Diatoms (Bacillariophyta).</title>
        <authorList>
            <person name="Roberts W.R."/>
            <person name="Downey K.M."/>
            <person name="Ruck E.C."/>
            <person name="Traller J.C."/>
            <person name="Alverson A.J."/>
        </authorList>
    </citation>
    <scope>NUCLEOTIDE SEQUENCE [LARGE SCALE GENOMIC DNA]</scope>
    <source>
        <strain evidence="2 3">CCMP332</strain>
    </source>
</reference>
<feature type="transmembrane region" description="Helical" evidence="1">
    <location>
        <begin position="15"/>
        <end position="38"/>
    </location>
</feature>
<evidence type="ECO:0000313" key="3">
    <source>
        <dbReference type="Proteomes" id="UP001516023"/>
    </source>
</evidence>
<organism evidence="2 3">
    <name type="scientific">Cyclotella cryptica</name>
    <dbReference type="NCBI Taxonomy" id="29204"/>
    <lineage>
        <taxon>Eukaryota</taxon>
        <taxon>Sar</taxon>
        <taxon>Stramenopiles</taxon>
        <taxon>Ochrophyta</taxon>
        <taxon>Bacillariophyta</taxon>
        <taxon>Coscinodiscophyceae</taxon>
        <taxon>Thalassiosirophycidae</taxon>
        <taxon>Stephanodiscales</taxon>
        <taxon>Stephanodiscaceae</taxon>
        <taxon>Cyclotella</taxon>
    </lineage>
</organism>
<dbReference type="EMBL" id="JABMIG020000066">
    <property type="protein sequence ID" value="KAL3796020.1"/>
    <property type="molecule type" value="Genomic_DNA"/>
</dbReference>
<sequence>ELRLIEHIVSNECTAFMYGIALSGIVFASVRFSPRYLVVKIGGKEKERVMKEAEEVAMKEGTAWMHKGAALIVEASLGAWAGWMGCNKDKMHSDKYSTLVVCSIIADKVCSEWVDLTPNNANLMRHNGNLCDGDPCMTLLIIASNERRLRMPIIKNMA</sequence>
<keyword evidence="1" id="KW-0812">Transmembrane</keyword>
<gene>
    <name evidence="2" type="ORF">HJC23_013077</name>
</gene>
<keyword evidence="1" id="KW-1133">Transmembrane helix</keyword>
<name>A0ABD3QCY6_9STRA</name>
<comment type="caution">
    <text evidence="2">The sequence shown here is derived from an EMBL/GenBank/DDBJ whole genome shotgun (WGS) entry which is preliminary data.</text>
</comment>
<accession>A0ABD3QCY6</accession>
<dbReference type="AlphaFoldDB" id="A0ABD3QCY6"/>
<keyword evidence="3" id="KW-1185">Reference proteome</keyword>
<feature type="non-terminal residue" evidence="2">
    <location>
        <position position="1"/>
    </location>
</feature>
<evidence type="ECO:0000313" key="2">
    <source>
        <dbReference type="EMBL" id="KAL3796020.1"/>
    </source>
</evidence>
<proteinExistence type="predicted"/>
<keyword evidence="1" id="KW-0472">Membrane</keyword>
<dbReference type="Proteomes" id="UP001516023">
    <property type="component" value="Unassembled WGS sequence"/>
</dbReference>
<evidence type="ECO:0000256" key="1">
    <source>
        <dbReference type="SAM" id="Phobius"/>
    </source>
</evidence>
<protein>
    <submittedName>
        <fullName evidence="2">Uncharacterized protein</fullName>
    </submittedName>
</protein>